<evidence type="ECO:0000313" key="2">
    <source>
        <dbReference type="EMBL" id="NOL60209.1"/>
    </source>
</evidence>
<dbReference type="AlphaFoldDB" id="A0A7K4FPL7"/>
<dbReference type="Proteomes" id="UP000546917">
    <property type="component" value="Unassembled WGS sequence"/>
</dbReference>
<protein>
    <submittedName>
        <fullName evidence="2">Uncharacterized protein</fullName>
    </submittedName>
</protein>
<feature type="transmembrane region" description="Helical" evidence="1">
    <location>
        <begin position="68"/>
        <end position="92"/>
    </location>
</feature>
<sequence>MIYVFIGNYICMESGKYLYYGPVAGFISAIFEAIMFYLFDIAASLPPGYQFTAIGSRLLHISGFYGTLYGMLLHFVVGTVVGIVAALISYYVIALRIKTVKSGLFIGILAGFLVLLVFSLPVNILLLHLYVYEKYYLPSTAFYYSMHIFYGAVWGIFLGYFISRQRKLS</sequence>
<proteinExistence type="predicted"/>
<dbReference type="OrthoDB" id="57512at2157"/>
<keyword evidence="1" id="KW-0472">Membrane</keyword>
<dbReference type="EMBL" id="JABGBP010000171">
    <property type="protein sequence ID" value="NOL60209.1"/>
    <property type="molecule type" value="Genomic_DNA"/>
</dbReference>
<evidence type="ECO:0000313" key="3">
    <source>
        <dbReference type="Proteomes" id="UP000546917"/>
    </source>
</evidence>
<accession>A0A7K4FPL7</accession>
<feature type="transmembrane region" description="Helical" evidence="1">
    <location>
        <begin position="17"/>
        <end position="39"/>
    </location>
</feature>
<name>A0A7K4FPL7_9ARCH</name>
<feature type="transmembrane region" description="Helical" evidence="1">
    <location>
        <begin position="104"/>
        <end position="130"/>
    </location>
</feature>
<reference evidence="2 3" key="1">
    <citation type="submission" date="2020-05" db="EMBL/GenBank/DDBJ databases">
        <authorList>
            <person name="Zhang R."/>
        </authorList>
    </citation>
    <scope>NUCLEOTIDE SEQUENCE [LARGE SCALE GENOMIC DNA]</scope>
    <source>
        <strain evidence="2 3">DSM 28986</strain>
    </source>
</reference>
<organism evidence="2 3">
    <name type="scientific">Ferroplasma acidiphilum</name>
    <dbReference type="NCBI Taxonomy" id="74969"/>
    <lineage>
        <taxon>Archaea</taxon>
        <taxon>Methanobacteriati</taxon>
        <taxon>Thermoplasmatota</taxon>
        <taxon>Thermoplasmata</taxon>
        <taxon>Thermoplasmatales</taxon>
        <taxon>Ferroplasmaceae</taxon>
        <taxon>Ferroplasma</taxon>
    </lineage>
</organism>
<evidence type="ECO:0000256" key="1">
    <source>
        <dbReference type="SAM" id="Phobius"/>
    </source>
</evidence>
<feature type="transmembrane region" description="Helical" evidence="1">
    <location>
        <begin position="142"/>
        <end position="162"/>
    </location>
</feature>
<keyword evidence="1" id="KW-1133">Transmembrane helix</keyword>
<comment type="caution">
    <text evidence="2">The sequence shown here is derived from an EMBL/GenBank/DDBJ whole genome shotgun (WGS) entry which is preliminary data.</text>
</comment>
<keyword evidence="1" id="KW-0812">Transmembrane</keyword>
<gene>
    <name evidence="2" type="ORF">HLB00_05090</name>
</gene>